<dbReference type="AlphaFoldDB" id="U3ASM3"/>
<feature type="transmembrane region" description="Helical" evidence="1">
    <location>
        <begin position="75"/>
        <end position="93"/>
    </location>
</feature>
<dbReference type="EMBL" id="BATL01000051">
    <property type="protein sequence ID" value="GAD76750.1"/>
    <property type="molecule type" value="Genomic_DNA"/>
</dbReference>
<name>U3ASM3_9VIBR</name>
<evidence type="ECO:0000259" key="2">
    <source>
        <dbReference type="Pfam" id="PF01757"/>
    </source>
</evidence>
<accession>U3ASM3</accession>
<dbReference type="Pfam" id="PF19040">
    <property type="entry name" value="SGNH"/>
    <property type="match status" value="1"/>
</dbReference>
<evidence type="ECO:0000313" key="5">
    <source>
        <dbReference type="Proteomes" id="UP000016567"/>
    </source>
</evidence>
<feature type="transmembrane region" description="Helical" evidence="1">
    <location>
        <begin position="241"/>
        <end position="260"/>
    </location>
</feature>
<dbReference type="InterPro" id="IPR050879">
    <property type="entry name" value="Acyltransferase_3"/>
</dbReference>
<dbReference type="eggNOG" id="COG1835">
    <property type="taxonomic scope" value="Bacteria"/>
</dbReference>
<dbReference type="RefSeq" id="WP_021710497.1">
    <property type="nucleotide sequence ID" value="NZ_BAOB01000353.1"/>
</dbReference>
<keyword evidence="1" id="KW-0812">Transmembrane</keyword>
<feature type="transmembrane region" description="Helical" evidence="1">
    <location>
        <begin position="217"/>
        <end position="235"/>
    </location>
</feature>
<dbReference type="GO" id="GO:0016020">
    <property type="term" value="C:membrane"/>
    <property type="evidence" value="ECO:0007669"/>
    <property type="project" value="TreeGrafter"/>
</dbReference>
<organism evidence="4 5">
    <name type="scientific">Vibrio azureus NBRC 104587</name>
    <dbReference type="NCBI Taxonomy" id="1219077"/>
    <lineage>
        <taxon>Bacteria</taxon>
        <taxon>Pseudomonadati</taxon>
        <taxon>Pseudomonadota</taxon>
        <taxon>Gammaproteobacteria</taxon>
        <taxon>Vibrionales</taxon>
        <taxon>Vibrionaceae</taxon>
        <taxon>Vibrio</taxon>
    </lineage>
</organism>
<evidence type="ECO:0000256" key="1">
    <source>
        <dbReference type="SAM" id="Phobius"/>
    </source>
</evidence>
<feature type="transmembrane region" description="Helical" evidence="1">
    <location>
        <begin position="333"/>
        <end position="356"/>
    </location>
</feature>
<keyword evidence="5" id="KW-1185">Reference proteome</keyword>
<dbReference type="STRING" id="1219077.VAZ01S_051_00150"/>
<reference evidence="4 5" key="1">
    <citation type="submission" date="2013-09" db="EMBL/GenBank/DDBJ databases">
        <title>Whole genome shotgun sequence of Vibrio azureus NBRC 104587.</title>
        <authorList>
            <person name="Isaki S."/>
            <person name="Hosoyama A."/>
            <person name="Numata M."/>
            <person name="Hashimoto M."/>
            <person name="Hosoyama Y."/>
            <person name="Tsuchikane K."/>
            <person name="Noguchi M."/>
            <person name="Hirakata S."/>
            <person name="Ichikawa N."/>
            <person name="Ohji S."/>
            <person name="Yamazoe A."/>
            <person name="Fujita N."/>
        </authorList>
    </citation>
    <scope>NUCLEOTIDE SEQUENCE [LARGE SCALE GENOMIC DNA]</scope>
    <source>
        <strain evidence="4 5">NBRC 104587</strain>
    </source>
</reference>
<dbReference type="Proteomes" id="UP000016567">
    <property type="component" value="Unassembled WGS sequence"/>
</dbReference>
<dbReference type="GO" id="GO:0009103">
    <property type="term" value="P:lipopolysaccharide biosynthetic process"/>
    <property type="evidence" value="ECO:0007669"/>
    <property type="project" value="TreeGrafter"/>
</dbReference>
<dbReference type="GO" id="GO:0016747">
    <property type="term" value="F:acyltransferase activity, transferring groups other than amino-acyl groups"/>
    <property type="evidence" value="ECO:0007669"/>
    <property type="project" value="InterPro"/>
</dbReference>
<dbReference type="OrthoDB" id="9767863at2"/>
<feature type="transmembrane region" description="Helical" evidence="1">
    <location>
        <begin position="302"/>
        <end position="321"/>
    </location>
</feature>
<feature type="transmembrane region" description="Helical" evidence="1">
    <location>
        <begin position="272"/>
        <end position="296"/>
    </location>
</feature>
<proteinExistence type="predicted"/>
<protein>
    <recommendedName>
        <fullName evidence="6">Acyltransferase</fullName>
    </recommendedName>
</protein>
<keyword evidence="1" id="KW-1133">Transmembrane helix</keyword>
<dbReference type="InterPro" id="IPR002656">
    <property type="entry name" value="Acyl_transf_3_dom"/>
</dbReference>
<feature type="transmembrane region" description="Helical" evidence="1">
    <location>
        <begin position="37"/>
        <end position="54"/>
    </location>
</feature>
<feature type="domain" description="SGNH" evidence="3">
    <location>
        <begin position="391"/>
        <end position="598"/>
    </location>
</feature>
<feature type="transmembrane region" description="Helical" evidence="1">
    <location>
        <begin position="12"/>
        <end position="31"/>
    </location>
</feature>
<keyword evidence="1" id="KW-0472">Membrane</keyword>
<dbReference type="PANTHER" id="PTHR23028:SF53">
    <property type="entry name" value="ACYL_TRANSF_3 DOMAIN-CONTAINING PROTEIN"/>
    <property type="match status" value="1"/>
</dbReference>
<comment type="caution">
    <text evidence="4">The sequence shown here is derived from an EMBL/GenBank/DDBJ whole genome shotgun (WGS) entry which is preliminary data.</text>
</comment>
<feature type="transmembrane region" description="Helical" evidence="1">
    <location>
        <begin position="160"/>
        <end position="181"/>
    </location>
</feature>
<dbReference type="Pfam" id="PF01757">
    <property type="entry name" value="Acyl_transf_3"/>
    <property type="match status" value="1"/>
</dbReference>
<gene>
    <name evidence="4" type="ORF">VAZ01S_051_00150</name>
</gene>
<dbReference type="InterPro" id="IPR043968">
    <property type="entry name" value="SGNH"/>
</dbReference>
<evidence type="ECO:0008006" key="6">
    <source>
        <dbReference type="Google" id="ProtNLM"/>
    </source>
</evidence>
<feature type="domain" description="Acyltransferase 3" evidence="2">
    <location>
        <begin position="5"/>
        <end position="318"/>
    </location>
</feature>
<dbReference type="PANTHER" id="PTHR23028">
    <property type="entry name" value="ACETYLTRANSFERASE"/>
    <property type="match status" value="1"/>
</dbReference>
<evidence type="ECO:0000259" key="3">
    <source>
        <dbReference type="Pfam" id="PF19040"/>
    </source>
</evidence>
<feature type="transmembrane region" description="Helical" evidence="1">
    <location>
        <begin position="187"/>
        <end position="210"/>
    </location>
</feature>
<evidence type="ECO:0000313" key="4">
    <source>
        <dbReference type="EMBL" id="GAD76750.1"/>
    </source>
</evidence>
<sequence>MTYRPEIDGMRAIAVILVVLFHADISFFSGGYIGVDVFFVISGYLITTIILHDLNSNQFRLANFYERRIRRIIPVLLVVITVTYVLSWWLFLPQSHKDVGQFATSSILSASNILLYLKGHNYFGLEEESNPLFHTWSLGVEEQYYLFIPLLLILLSRGNWLWYLFFFIGVFVSSLLATQMLKANADFVFYLIFTRAWELAAGSLVALCMIRTQIRPNNILAIIGFILVLYAAIAFNESKGAAGTLLVIPVMGSAMMILFTSKETLFGKTLSLQPVVFIGLMSYSLYLWHIPILVFYRYLAEQHFHLFTYTLLLFLLSYASWRFVEKPFRRRNVISMPTLTAFIFSLSVLLITLGVWGHKNGGFPERNAFFAAMKVNNGYGLECNGNSVINAQCSSSTTPTTAVLGNSYSMVLVTPLAHKTPSGVVQLTQDSCAIGYIDHIRDAVNLRCGDFFTQSLETILTTPSIEQVVISSNFDKELSNHEYEQSFGELLLELSSKDVIVVGPPPSAPKHIGQCLWKEKMFNDDGNENCDFAPAPGFYQHITELSQYLSAFKHVTFIDLTSVICPEGVCKMALGEHDAMYTDTGHLSYSGSATVIDHLGRDLNFNE</sequence>